<dbReference type="GO" id="GO:0043565">
    <property type="term" value="F:sequence-specific DNA binding"/>
    <property type="evidence" value="ECO:0007669"/>
    <property type="project" value="InterPro"/>
</dbReference>
<evidence type="ECO:0000313" key="3">
    <source>
        <dbReference type="Proteomes" id="UP000215145"/>
    </source>
</evidence>
<reference evidence="2 3" key="1">
    <citation type="submission" date="2017-07" db="EMBL/GenBank/DDBJ databases">
        <title>Paenibacillus herberti R33 genome sequencing and assembly.</title>
        <authorList>
            <person name="Su W."/>
        </authorList>
    </citation>
    <scope>NUCLEOTIDE SEQUENCE [LARGE SCALE GENOMIC DNA]</scope>
    <source>
        <strain evidence="2 3">R33</strain>
    </source>
</reference>
<dbReference type="EMBL" id="NMUQ01000001">
    <property type="protein sequence ID" value="OXM16062.1"/>
    <property type="molecule type" value="Genomic_DNA"/>
</dbReference>
<gene>
    <name evidence="2" type="ORF">CGZ75_04995</name>
</gene>
<comment type="caution">
    <text evidence="2">The sequence shown here is derived from an EMBL/GenBank/DDBJ whole genome shotgun (WGS) entry which is preliminary data.</text>
</comment>
<keyword evidence="3" id="KW-1185">Reference proteome</keyword>
<sequence length="110" mass="12666">MEALIFRCCVDAETALFQKCYRTWLFKDKFGEAPFAYFQRLKLEKAKCHLEQTNLSSTGIAEMLSIGSVQVFCKWFKKELEAPLCSIEGREGFYKFIPHARLDRAGAISL</sequence>
<dbReference type="InterPro" id="IPR018060">
    <property type="entry name" value="HTH_AraC"/>
</dbReference>
<evidence type="ECO:0000259" key="1">
    <source>
        <dbReference type="PROSITE" id="PS01124"/>
    </source>
</evidence>
<dbReference type="Gene3D" id="1.10.10.60">
    <property type="entry name" value="Homeodomain-like"/>
    <property type="match status" value="1"/>
</dbReference>
<protein>
    <recommendedName>
        <fullName evidence="1">HTH araC/xylS-type domain-containing protein</fullName>
    </recommendedName>
</protein>
<proteinExistence type="predicted"/>
<dbReference type="PROSITE" id="PS01124">
    <property type="entry name" value="HTH_ARAC_FAMILY_2"/>
    <property type="match status" value="1"/>
</dbReference>
<dbReference type="Proteomes" id="UP000215145">
    <property type="component" value="Unassembled WGS sequence"/>
</dbReference>
<dbReference type="AlphaFoldDB" id="A0A229P1H2"/>
<organism evidence="2 3">
    <name type="scientific">Paenibacillus herberti</name>
    <dbReference type="NCBI Taxonomy" id="1619309"/>
    <lineage>
        <taxon>Bacteria</taxon>
        <taxon>Bacillati</taxon>
        <taxon>Bacillota</taxon>
        <taxon>Bacilli</taxon>
        <taxon>Bacillales</taxon>
        <taxon>Paenibacillaceae</taxon>
        <taxon>Paenibacillus</taxon>
    </lineage>
</organism>
<name>A0A229P1H2_9BACL</name>
<feature type="domain" description="HTH araC/xylS-type" evidence="1">
    <location>
        <begin position="25"/>
        <end position="80"/>
    </location>
</feature>
<evidence type="ECO:0000313" key="2">
    <source>
        <dbReference type="EMBL" id="OXM16062.1"/>
    </source>
</evidence>
<dbReference type="GO" id="GO:0003700">
    <property type="term" value="F:DNA-binding transcription factor activity"/>
    <property type="evidence" value="ECO:0007669"/>
    <property type="project" value="InterPro"/>
</dbReference>
<accession>A0A229P1H2</accession>